<evidence type="ECO:0000313" key="2">
    <source>
        <dbReference type="Proteomes" id="UP001497680"/>
    </source>
</evidence>
<proteinExistence type="predicted"/>
<organism evidence="1 2">
    <name type="scientific">Hypoxylon rubiginosum</name>
    <dbReference type="NCBI Taxonomy" id="110542"/>
    <lineage>
        <taxon>Eukaryota</taxon>
        <taxon>Fungi</taxon>
        <taxon>Dikarya</taxon>
        <taxon>Ascomycota</taxon>
        <taxon>Pezizomycotina</taxon>
        <taxon>Sordariomycetes</taxon>
        <taxon>Xylariomycetidae</taxon>
        <taxon>Xylariales</taxon>
        <taxon>Hypoxylaceae</taxon>
        <taxon>Hypoxylon</taxon>
    </lineage>
</organism>
<sequence length="450" mass="48038">MVSLVTFAALLASVSQSYAQTAITVKVASTLQQIDGFGVSQAFGRAAEFRDMLSGDPQRQGLDYLFNTTTGAGLTIIRNRIGSGTTADDSILPKSPGGPTAAANYSFDDNDRGQVWFSQQAMAYGVKTIYADAWSAPGFMKTNNNENNGGYLCGTPGHSCSSGDWRQAYADFLVQYVTQLGFLNEPDYVTSYSSMQSGANEAASFIPILHDTLEKNGFGNVSLTCCDAMGWNSQRTITQGLVSAGMEQYLKYITSHMYTGDPNSVISTKLKTWQTEAADLQSRWCATWYGSGGQCEGMTWASKIHNGLANANLSAYIYWQGVEVNQFQASSYLVASDGKTLTPSGRLWAFAMWSRFVRPGAFRVSTTGSVSSTGITAFKNTDGSVVVVFLNSGGSQQSVKVSFTDFTPAAAEAFVTDNTRSVASVTSTLAGGAVTVSVPSRGMLTVKLTA</sequence>
<name>A0ACC0D348_9PEZI</name>
<keyword evidence="2" id="KW-1185">Reference proteome</keyword>
<protein>
    <submittedName>
        <fullName evidence="1">Glycoside hydrolase family 30 protein</fullName>
    </submittedName>
</protein>
<comment type="caution">
    <text evidence="1">The sequence shown here is derived from an EMBL/GenBank/DDBJ whole genome shotgun (WGS) entry which is preliminary data.</text>
</comment>
<dbReference type="EMBL" id="MU394309">
    <property type="protein sequence ID" value="KAI6087154.1"/>
    <property type="molecule type" value="Genomic_DNA"/>
</dbReference>
<accession>A0ACC0D348</accession>
<dbReference type="Proteomes" id="UP001497680">
    <property type="component" value="Unassembled WGS sequence"/>
</dbReference>
<keyword evidence="1" id="KW-0378">Hydrolase</keyword>
<gene>
    <name evidence="1" type="ORF">F4821DRAFT_278050</name>
</gene>
<evidence type="ECO:0000313" key="1">
    <source>
        <dbReference type="EMBL" id="KAI6087154.1"/>
    </source>
</evidence>
<reference evidence="1 2" key="1">
    <citation type="journal article" date="2022" name="New Phytol.">
        <title>Ecological generalism drives hyperdiversity of secondary metabolite gene clusters in xylarialean endophytes.</title>
        <authorList>
            <person name="Franco M.E.E."/>
            <person name="Wisecaver J.H."/>
            <person name="Arnold A.E."/>
            <person name="Ju Y.M."/>
            <person name="Slot J.C."/>
            <person name="Ahrendt S."/>
            <person name="Moore L.P."/>
            <person name="Eastman K.E."/>
            <person name="Scott K."/>
            <person name="Konkel Z."/>
            <person name="Mondo S.J."/>
            <person name="Kuo A."/>
            <person name="Hayes R.D."/>
            <person name="Haridas S."/>
            <person name="Andreopoulos B."/>
            <person name="Riley R."/>
            <person name="LaButti K."/>
            <person name="Pangilinan J."/>
            <person name="Lipzen A."/>
            <person name="Amirebrahimi M."/>
            <person name="Yan J."/>
            <person name="Adam C."/>
            <person name="Keymanesh K."/>
            <person name="Ng V."/>
            <person name="Louie K."/>
            <person name="Northen T."/>
            <person name="Drula E."/>
            <person name="Henrissat B."/>
            <person name="Hsieh H.M."/>
            <person name="Youens-Clark K."/>
            <person name="Lutzoni F."/>
            <person name="Miadlikowska J."/>
            <person name="Eastwood D.C."/>
            <person name="Hamelin R.C."/>
            <person name="Grigoriev I.V."/>
            <person name="U'Ren J.M."/>
        </authorList>
    </citation>
    <scope>NUCLEOTIDE SEQUENCE [LARGE SCALE GENOMIC DNA]</scope>
    <source>
        <strain evidence="1 2">ER1909</strain>
    </source>
</reference>